<dbReference type="Pfam" id="PF09111">
    <property type="entry name" value="SLIDE"/>
    <property type="match status" value="1"/>
</dbReference>
<dbReference type="InterPro" id="IPR015194">
    <property type="entry name" value="ISWI_HAND-dom"/>
</dbReference>
<dbReference type="InterPro" id="IPR027417">
    <property type="entry name" value="P-loop_NTPase"/>
</dbReference>
<keyword evidence="12" id="KW-1185">Reference proteome</keyword>
<dbReference type="Pfam" id="PF00271">
    <property type="entry name" value="Helicase_C"/>
    <property type="match status" value="1"/>
</dbReference>
<dbReference type="Gene3D" id="3.40.50.10810">
    <property type="entry name" value="Tandem AAA-ATPase domain"/>
    <property type="match status" value="1"/>
</dbReference>
<evidence type="ECO:0000256" key="2">
    <source>
        <dbReference type="ARBA" id="ARBA00009687"/>
    </source>
</evidence>
<dbReference type="Gene3D" id="1.10.1040.30">
    <property type="entry name" value="ISWI, HAND domain"/>
    <property type="match status" value="1"/>
</dbReference>
<evidence type="ECO:0000259" key="9">
    <source>
        <dbReference type="PROSITE" id="PS51194"/>
    </source>
</evidence>
<keyword evidence="6" id="KW-0539">Nucleus</keyword>
<dbReference type="SMART" id="SM00487">
    <property type="entry name" value="DEXDc"/>
    <property type="match status" value="1"/>
</dbReference>
<dbReference type="InterPro" id="IPR014001">
    <property type="entry name" value="Helicase_ATP-bd"/>
</dbReference>
<dbReference type="InterPro" id="IPR009057">
    <property type="entry name" value="Homeodomain-like_sf"/>
</dbReference>
<dbReference type="Gene3D" id="1.10.10.60">
    <property type="entry name" value="Homeodomain-like"/>
    <property type="match status" value="2"/>
</dbReference>
<comment type="subcellular location">
    <subcellularLocation>
        <location evidence="1">Nucleus</location>
    </subcellularLocation>
</comment>
<dbReference type="InterPro" id="IPR000330">
    <property type="entry name" value="SNF2_N"/>
</dbReference>
<dbReference type="Pfam" id="PF00176">
    <property type="entry name" value="SNF2-rel_dom"/>
    <property type="match status" value="1"/>
</dbReference>
<dbReference type="Pfam" id="PF09110">
    <property type="entry name" value="HAND"/>
    <property type="match status" value="1"/>
</dbReference>
<dbReference type="InterPro" id="IPR017884">
    <property type="entry name" value="SANT_dom"/>
</dbReference>
<evidence type="ECO:0000256" key="3">
    <source>
        <dbReference type="ARBA" id="ARBA00022741"/>
    </source>
</evidence>
<feature type="domain" description="Helicase ATP-binding" evidence="8">
    <location>
        <begin position="160"/>
        <end position="325"/>
    </location>
</feature>
<dbReference type="PANTHER" id="PTHR45623:SF49">
    <property type="entry name" value="SWI_SNF-RELATED MATRIX-ASSOCIATED ACTIN-DEPENDENT REGULATOR OF CHROMATIN SUBFAMILY A MEMBER 5"/>
    <property type="match status" value="1"/>
</dbReference>
<dbReference type="InterPro" id="IPR036306">
    <property type="entry name" value="ISWI_HAND-dom_sf"/>
</dbReference>
<dbReference type="InterPro" id="IPR001650">
    <property type="entry name" value="Helicase_C-like"/>
</dbReference>
<evidence type="ECO:0000256" key="6">
    <source>
        <dbReference type="ARBA" id="ARBA00023242"/>
    </source>
</evidence>
<protein>
    <submittedName>
        <fullName evidence="11">Chromatin remodeling complex Adenosinetriphosphatase</fullName>
    </submittedName>
</protein>
<feature type="domain" description="SANT" evidence="10">
    <location>
        <begin position="821"/>
        <end position="873"/>
    </location>
</feature>
<evidence type="ECO:0000256" key="5">
    <source>
        <dbReference type="ARBA" id="ARBA00022840"/>
    </source>
</evidence>
<dbReference type="SMART" id="SM00490">
    <property type="entry name" value="HELICc"/>
    <property type="match status" value="1"/>
</dbReference>
<dbReference type="SUPFAM" id="SSF101224">
    <property type="entry name" value="HAND domain of the nucleosome remodeling ATPase ISWI"/>
    <property type="match status" value="1"/>
</dbReference>
<dbReference type="CDD" id="cd18793">
    <property type="entry name" value="SF2_C_SNF"/>
    <property type="match status" value="1"/>
</dbReference>
<evidence type="ECO:0000259" key="10">
    <source>
        <dbReference type="PROSITE" id="PS51293"/>
    </source>
</evidence>
<dbReference type="SUPFAM" id="SSF46689">
    <property type="entry name" value="Homeodomain-like"/>
    <property type="match status" value="2"/>
</dbReference>
<gene>
    <name evidence="11" type="primary">ISW2</name>
    <name evidence="11" type="ORF">HK105_202999</name>
</gene>
<keyword evidence="3" id="KW-0547">Nucleotide-binding</keyword>
<feature type="region of interest" description="Disordered" evidence="7">
    <location>
        <begin position="95"/>
        <end position="125"/>
    </location>
</feature>
<feature type="compositionally biased region" description="Basic and acidic residues" evidence="7">
    <location>
        <begin position="1000"/>
        <end position="1012"/>
    </location>
</feature>
<feature type="compositionally biased region" description="Basic and acidic residues" evidence="7">
    <location>
        <begin position="39"/>
        <end position="49"/>
    </location>
</feature>
<dbReference type="Gene3D" id="1.20.5.1190">
    <property type="entry name" value="iswi atpase"/>
    <property type="match status" value="1"/>
</dbReference>
<dbReference type="CDD" id="cd00167">
    <property type="entry name" value="SANT"/>
    <property type="match status" value="1"/>
</dbReference>
<dbReference type="SMART" id="SM00717">
    <property type="entry name" value="SANT"/>
    <property type="match status" value="2"/>
</dbReference>
<name>A0ABR4NCR7_9FUNG</name>
<keyword evidence="4" id="KW-0378">Hydrolase</keyword>
<evidence type="ECO:0000256" key="1">
    <source>
        <dbReference type="ARBA" id="ARBA00004123"/>
    </source>
</evidence>
<dbReference type="EMBL" id="JADGIZ020000011">
    <property type="protein sequence ID" value="KAL2917335.1"/>
    <property type="molecule type" value="Genomic_DNA"/>
</dbReference>
<keyword evidence="5" id="KW-0067">ATP-binding</keyword>
<accession>A0ABR4NCR7</accession>
<reference evidence="11 12" key="1">
    <citation type="submission" date="2023-09" db="EMBL/GenBank/DDBJ databases">
        <title>Pangenome analysis of Batrachochytrium dendrobatidis and related Chytrids.</title>
        <authorList>
            <person name="Yacoub M.N."/>
            <person name="Stajich J.E."/>
            <person name="James T.Y."/>
        </authorList>
    </citation>
    <scope>NUCLEOTIDE SEQUENCE [LARGE SCALE GENOMIC DNA]</scope>
    <source>
        <strain evidence="11 12">JEL0888</strain>
    </source>
</reference>
<dbReference type="CDD" id="cd17997">
    <property type="entry name" value="DEXHc_SMARCA1_SMARCA5"/>
    <property type="match status" value="1"/>
</dbReference>
<dbReference type="PROSITE" id="PS51293">
    <property type="entry name" value="SANT"/>
    <property type="match status" value="1"/>
</dbReference>
<dbReference type="InterPro" id="IPR001005">
    <property type="entry name" value="SANT/Myb"/>
</dbReference>
<dbReference type="PANTHER" id="PTHR45623">
    <property type="entry name" value="CHROMODOMAIN-HELICASE-DNA-BINDING PROTEIN 3-RELATED-RELATED"/>
    <property type="match status" value="1"/>
</dbReference>
<evidence type="ECO:0000256" key="4">
    <source>
        <dbReference type="ARBA" id="ARBA00022801"/>
    </source>
</evidence>
<comment type="similarity">
    <text evidence="2">Belongs to the SNF2/RAD54 helicase family. ISWI subfamily.</text>
</comment>
<dbReference type="InterPro" id="IPR044754">
    <property type="entry name" value="Isw1/2_DEXHc"/>
</dbReference>
<feature type="domain" description="Helicase C-terminal" evidence="9">
    <location>
        <begin position="457"/>
        <end position="608"/>
    </location>
</feature>
<feature type="region of interest" description="Disordered" evidence="7">
    <location>
        <begin position="24"/>
        <end position="49"/>
    </location>
</feature>
<dbReference type="PROSITE" id="PS51194">
    <property type="entry name" value="HELICASE_CTER"/>
    <property type="match status" value="1"/>
</dbReference>
<evidence type="ECO:0000259" key="8">
    <source>
        <dbReference type="PROSITE" id="PS51192"/>
    </source>
</evidence>
<evidence type="ECO:0000313" key="11">
    <source>
        <dbReference type="EMBL" id="KAL2917335.1"/>
    </source>
</evidence>
<evidence type="ECO:0000313" key="12">
    <source>
        <dbReference type="Proteomes" id="UP001527925"/>
    </source>
</evidence>
<feature type="region of interest" description="Disordered" evidence="7">
    <location>
        <begin position="994"/>
        <end position="1020"/>
    </location>
</feature>
<dbReference type="PROSITE" id="PS51192">
    <property type="entry name" value="HELICASE_ATP_BIND_1"/>
    <property type="match status" value="1"/>
</dbReference>
<dbReference type="Proteomes" id="UP001527925">
    <property type="component" value="Unassembled WGS sequence"/>
</dbReference>
<dbReference type="SUPFAM" id="SSF52540">
    <property type="entry name" value="P-loop containing nucleoside triphosphate hydrolases"/>
    <property type="match status" value="2"/>
</dbReference>
<dbReference type="InterPro" id="IPR015195">
    <property type="entry name" value="SLIDE"/>
</dbReference>
<comment type="caution">
    <text evidence="11">The sequence shown here is derived from an EMBL/GenBank/DDBJ whole genome shotgun (WGS) entry which is preliminary data.</text>
</comment>
<dbReference type="InterPro" id="IPR049730">
    <property type="entry name" value="SNF2/RAD54-like_C"/>
</dbReference>
<evidence type="ECO:0000256" key="7">
    <source>
        <dbReference type="SAM" id="MobiDB-lite"/>
    </source>
</evidence>
<proteinExistence type="inferred from homology"/>
<dbReference type="InterPro" id="IPR038718">
    <property type="entry name" value="SNF2-like_sf"/>
</dbReference>
<organism evidence="11 12">
    <name type="scientific">Polyrhizophydium stewartii</name>
    <dbReference type="NCBI Taxonomy" id="2732419"/>
    <lineage>
        <taxon>Eukaryota</taxon>
        <taxon>Fungi</taxon>
        <taxon>Fungi incertae sedis</taxon>
        <taxon>Chytridiomycota</taxon>
        <taxon>Chytridiomycota incertae sedis</taxon>
        <taxon>Chytridiomycetes</taxon>
        <taxon>Rhizophydiales</taxon>
        <taxon>Rhizophydiales incertae sedis</taxon>
        <taxon>Polyrhizophydium</taxon>
    </lineage>
</organism>
<sequence length="1020" mass="118521">MSAKKNAAMELDLDPEDQAALAELEDAGSSKRAQIQAEAKQRKQGLEKKSAALTEMQIEDSIRRYSYLIGQTDIFAHFLNISKMKSSDASKFRDFTVQGSQKTAKDGSRRHRKTEKEEDEELLRSGLSDEKSSFVFTESPAYVEGGKMRDYQIQGLNWLISLYENGINGILADEMGLGKTLQTISFLGYLKHFLSINGPHLVIVPKSTLHNWYSEFRRWVPSIDVFMLHGHKEQRADLVKNKLLVGPFEVCITSYEMVLLETSAFKKIAWQYIVIDEAHRIKNENSALSQIVRLLNCRNRLLLTGTPLQNNLHELWALLNFLLPDVFSSAEDFDNWFKREHDGDQDKVVQQLHKVLRPFLLRRIKADVEKSLLPKKRINLYVGMSSMQRSWYKKILEKDIDAVNGAIGRKESKTRLQNIVMQLRKCCNHPYLFDGAEPGPPYTTDQHIIDNAGKMVLLDKLLQRLKAQGSRVLLFSQMSRLLDILEDYCVWRGYEYCRLDGQTAHDERVTSIDEFNKPDSTKFIFLLTTRAGGLGINLATADTVIMYDNDWNPQVDLQAEDRAHRIGQKKQVVIFRFITENAIEEKVIDRATQKLRLDQLVIQQGRTAQPAKKDTKEELVSMIQYGAESIFKSSDSTISHDDIDEILRRSEKKTTELDQKYKNMGLDDLQKFTVEDNTSAYQWEGEDFRDKRSGIGMNWIGPSKRERKVNYDVDHYYRSVAQVSSSRATSSRAPRLKTINTFVHLHSDQEYQFYPPRLLELQEKEKYALWRSSNYKPTRNDTNEADDALAEKWVQEEEQRVENAEPLTEEEIAEKELLAQQGFESWTKRDFQAFCKANEKHGREDLEAIARDMEGKSLDEVVRYAKVFWERVTEIPDHEKILANIEKGEARLRKIQEIQDAISAKISKYRLPLQQIRLVYGQNKGKNYTEEEDRFLLVCLDKFGYGTDDIYEKIRTEIRRSPLFRFDWFIKSRTTPEITRRCNTLVMLISKEMEAEEEREDRKRKGRGDEVRGGPYKRKK</sequence>
<dbReference type="Gene3D" id="3.40.50.300">
    <property type="entry name" value="P-loop containing nucleotide triphosphate hydrolases"/>
    <property type="match status" value="1"/>
</dbReference>